<dbReference type="EMBL" id="ML976618">
    <property type="protein sequence ID" value="KAF1841494.1"/>
    <property type="molecule type" value="Genomic_DNA"/>
</dbReference>
<reference evidence="1" key="1">
    <citation type="submission" date="2020-01" db="EMBL/GenBank/DDBJ databases">
        <authorList>
            <consortium name="DOE Joint Genome Institute"/>
            <person name="Haridas S."/>
            <person name="Albert R."/>
            <person name="Binder M."/>
            <person name="Bloem J."/>
            <person name="Labutti K."/>
            <person name="Salamov A."/>
            <person name="Andreopoulos B."/>
            <person name="Baker S.E."/>
            <person name="Barry K."/>
            <person name="Bills G."/>
            <person name="Bluhm B.H."/>
            <person name="Cannon C."/>
            <person name="Castanera R."/>
            <person name="Culley D.E."/>
            <person name="Daum C."/>
            <person name="Ezra D."/>
            <person name="Gonzalez J.B."/>
            <person name="Henrissat B."/>
            <person name="Kuo A."/>
            <person name="Liang C."/>
            <person name="Lipzen A."/>
            <person name="Lutzoni F."/>
            <person name="Magnuson J."/>
            <person name="Mondo S."/>
            <person name="Nolan M."/>
            <person name="Ohm R."/>
            <person name="Pangilinan J."/>
            <person name="Park H.-J."/>
            <person name="Ramirez L."/>
            <person name="Alfaro M."/>
            <person name="Sun H."/>
            <person name="Tritt A."/>
            <person name="Yoshinaga Y."/>
            <person name="Zwiers L.-H."/>
            <person name="Turgeon B.G."/>
            <person name="Goodwin S.B."/>
            <person name="Spatafora J.W."/>
            <person name="Crous P.W."/>
            <person name="Grigoriev I.V."/>
        </authorList>
    </citation>
    <scope>NUCLEOTIDE SEQUENCE</scope>
    <source>
        <strain evidence="1">CBS 394.84</strain>
    </source>
</reference>
<dbReference type="OrthoDB" id="66510at2759"/>
<dbReference type="RefSeq" id="XP_040784057.1">
    <property type="nucleotide sequence ID" value="XM_040938385.1"/>
</dbReference>
<evidence type="ECO:0008006" key="3">
    <source>
        <dbReference type="Google" id="ProtNLM"/>
    </source>
</evidence>
<sequence length="306" mass="33528">MSTAVWPPIDEARLADEQAASQARELEWLLVQLRETLQSLKAGLEECAALLAPTENGSTLVLSSVRSESLKGLVTRIGTRITKGNIKLRLTSLPPPKGSHTYDLTISSAPQAPTLVVPQLTNLRTSINSCLDVIDVATWGGDATNASFVAGQLQLLHDHILEARQALRGYSDVQMTWWENPVDENTFDPPLPANVSFHMFIFDAALGLEIRTLEPHHVGEKSSLSGFSLRDSLAVALGGTRPPVHDEADRTFKYRGQDVRVKEKIRVESQDPALISASAKLNALEHSVMLSRKALDIVMDHDEQSD</sequence>
<dbReference type="Pfam" id="PF10259">
    <property type="entry name" value="Rogdi_lz"/>
    <property type="match status" value="1"/>
</dbReference>
<dbReference type="GeneID" id="63855640"/>
<comment type="caution">
    <text evidence="1">The sequence shown here is derived from an EMBL/GenBank/DDBJ whole genome shotgun (WGS) entry which is preliminary data.</text>
</comment>
<keyword evidence="2" id="KW-1185">Reference proteome</keyword>
<name>A0A9P4GA44_9PLEO</name>
<evidence type="ECO:0000313" key="1">
    <source>
        <dbReference type="EMBL" id="KAF1841494.1"/>
    </source>
</evidence>
<proteinExistence type="predicted"/>
<dbReference type="InterPro" id="IPR028241">
    <property type="entry name" value="RAVE2/Rogdi"/>
</dbReference>
<gene>
    <name evidence="1" type="ORF">K460DRAFT_434606</name>
</gene>
<organism evidence="1 2">
    <name type="scientific">Cucurbitaria berberidis CBS 394.84</name>
    <dbReference type="NCBI Taxonomy" id="1168544"/>
    <lineage>
        <taxon>Eukaryota</taxon>
        <taxon>Fungi</taxon>
        <taxon>Dikarya</taxon>
        <taxon>Ascomycota</taxon>
        <taxon>Pezizomycotina</taxon>
        <taxon>Dothideomycetes</taxon>
        <taxon>Pleosporomycetidae</taxon>
        <taxon>Pleosporales</taxon>
        <taxon>Pleosporineae</taxon>
        <taxon>Cucurbitariaceae</taxon>
        <taxon>Cucurbitaria</taxon>
    </lineage>
</organism>
<dbReference type="PANTHER" id="PTHR13618">
    <property type="entry name" value="LEUCINE ZIPPER CONTAINING TRANSCRIPTION FACTOR LZF1"/>
    <property type="match status" value="1"/>
</dbReference>
<dbReference type="GO" id="GO:0043291">
    <property type="term" value="C:RAVE complex"/>
    <property type="evidence" value="ECO:0007669"/>
    <property type="project" value="TreeGrafter"/>
</dbReference>
<dbReference type="PANTHER" id="PTHR13618:SF1">
    <property type="entry name" value="PROTEIN ROGDI HOMOLOG"/>
    <property type="match status" value="1"/>
</dbReference>
<accession>A0A9P4GA44</accession>
<protein>
    <recommendedName>
        <fullName evidence="3">RAVE subunit 2/Rogdi</fullName>
    </recommendedName>
</protein>
<dbReference type="AlphaFoldDB" id="A0A9P4GA44"/>
<evidence type="ECO:0000313" key="2">
    <source>
        <dbReference type="Proteomes" id="UP000800039"/>
    </source>
</evidence>
<dbReference type="Proteomes" id="UP000800039">
    <property type="component" value="Unassembled WGS sequence"/>
</dbReference>